<accession>A0ACC3S3C8</accession>
<gene>
    <name evidence="1" type="ORF">M8818_007498</name>
</gene>
<evidence type="ECO:0000313" key="1">
    <source>
        <dbReference type="EMBL" id="KAK8194309.1"/>
    </source>
</evidence>
<keyword evidence="2" id="KW-1185">Reference proteome</keyword>
<protein>
    <submittedName>
        <fullName evidence="1">Uncharacterized protein</fullName>
    </submittedName>
</protein>
<dbReference type="Proteomes" id="UP001320706">
    <property type="component" value="Unassembled WGS sequence"/>
</dbReference>
<evidence type="ECO:0000313" key="2">
    <source>
        <dbReference type="Proteomes" id="UP001320706"/>
    </source>
</evidence>
<dbReference type="EMBL" id="JAMKPW020000043">
    <property type="protein sequence ID" value="KAK8194309.1"/>
    <property type="molecule type" value="Genomic_DNA"/>
</dbReference>
<comment type="caution">
    <text evidence="1">The sequence shown here is derived from an EMBL/GenBank/DDBJ whole genome shotgun (WGS) entry which is preliminary data.</text>
</comment>
<proteinExistence type="predicted"/>
<sequence>MKDISNMRYPACQHAVASPSGKYVASLTQQHLHVQHAVSLASVHTFPLDADTPKANTFTIHWSSKSSRILLLHPEVVLVFSLQDSTSKARITNGSGGLGKIALAELLGENEREQVMVVWEFGRVTLWDLATGKATEIGDAKTPRSWAVRRQAGKTEVLAIISRTAAQDVLTIYLPPSTTPLTTATLPTLDAQSLTWSPSGHWLAILDTPLTTPSLHVYTASGQPFRAHPHPTHAVPDDLATGPRALAWSDPALALASNDHVDLLTTRTFTPTTTFSTALPPLSGWQEQLDARGGRSYKYVSGAHAMPVPTTTTTTATKTAIPTATPAPVNPTISFNPRATHLAHLSPSHPSSISIYALQGSGGGAPTRTVLLTHSAVRRALWHPSRAGTLLVLGEDGGVVVWDVCGDDAAPMVVEHGLAGPVDARWICPPTTPAATAEGEAKPEPEQKLGLLITSRRRGWCIVWPEGRPAVLDEAPSDLHEGRETPIPGPGADGSDDSLYDILTGRTPLPALGGRGRDLEEETGRLDESERLEDTFREKRGMVGEDDSEIF</sequence>
<name>A0ACC3S3C8_9PEZI</name>
<reference evidence="1" key="1">
    <citation type="submission" date="2024-02" db="EMBL/GenBank/DDBJ databases">
        <title>Metagenome Assembled Genome of Zalaria obscura JY119.</title>
        <authorList>
            <person name="Vighnesh L."/>
            <person name="Jagadeeshwari U."/>
            <person name="Venkata Ramana C."/>
            <person name="Sasikala C."/>
        </authorList>
    </citation>
    <scope>NUCLEOTIDE SEQUENCE</scope>
    <source>
        <strain evidence="1">JY119</strain>
    </source>
</reference>
<organism evidence="1 2">
    <name type="scientific">Zalaria obscura</name>
    <dbReference type="NCBI Taxonomy" id="2024903"/>
    <lineage>
        <taxon>Eukaryota</taxon>
        <taxon>Fungi</taxon>
        <taxon>Dikarya</taxon>
        <taxon>Ascomycota</taxon>
        <taxon>Pezizomycotina</taxon>
        <taxon>Dothideomycetes</taxon>
        <taxon>Dothideomycetidae</taxon>
        <taxon>Dothideales</taxon>
        <taxon>Zalariaceae</taxon>
        <taxon>Zalaria</taxon>
    </lineage>
</organism>